<protein>
    <submittedName>
        <fullName evidence="1">Uncharacterized protein</fullName>
    </submittedName>
</protein>
<sequence length="71" mass="8265">MERDQDKKSETFFGELVDLEHEELDLDQMIRGSNFQEEQNMGTLSDHLMGVLGQMRRRNTRSPTNGTESTF</sequence>
<evidence type="ECO:0000313" key="2">
    <source>
        <dbReference type="Proteomes" id="UP000050525"/>
    </source>
</evidence>
<evidence type="ECO:0000313" key="1">
    <source>
        <dbReference type="EMBL" id="KYO44617.1"/>
    </source>
</evidence>
<organism evidence="1 2">
    <name type="scientific">Alligator mississippiensis</name>
    <name type="common">American alligator</name>
    <dbReference type="NCBI Taxonomy" id="8496"/>
    <lineage>
        <taxon>Eukaryota</taxon>
        <taxon>Metazoa</taxon>
        <taxon>Chordata</taxon>
        <taxon>Craniata</taxon>
        <taxon>Vertebrata</taxon>
        <taxon>Euteleostomi</taxon>
        <taxon>Archelosauria</taxon>
        <taxon>Archosauria</taxon>
        <taxon>Crocodylia</taxon>
        <taxon>Alligatoridae</taxon>
        <taxon>Alligatorinae</taxon>
        <taxon>Alligator</taxon>
    </lineage>
</organism>
<comment type="caution">
    <text evidence="1">The sequence shown here is derived from an EMBL/GenBank/DDBJ whole genome shotgun (WGS) entry which is preliminary data.</text>
</comment>
<dbReference type="Proteomes" id="UP000050525">
    <property type="component" value="Unassembled WGS sequence"/>
</dbReference>
<accession>A0A151P6B7</accession>
<dbReference type="AlphaFoldDB" id="A0A151P6B7"/>
<reference evidence="1 2" key="1">
    <citation type="journal article" date="2012" name="Genome Biol.">
        <title>Sequencing three crocodilian genomes to illuminate the evolution of archosaurs and amniotes.</title>
        <authorList>
            <person name="St John J.A."/>
            <person name="Braun E.L."/>
            <person name="Isberg S.R."/>
            <person name="Miles L.G."/>
            <person name="Chong A.Y."/>
            <person name="Gongora J."/>
            <person name="Dalzell P."/>
            <person name="Moran C."/>
            <person name="Bed'hom B."/>
            <person name="Abzhanov A."/>
            <person name="Burgess S.C."/>
            <person name="Cooksey A.M."/>
            <person name="Castoe T.A."/>
            <person name="Crawford N.G."/>
            <person name="Densmore L.D."/>
            <person name="Drew J.C."/>
            <person name="Edwards S.V."/>
            <person name="Faircloth B.C."/>
            <person name="Fujita M.K."/>
            <person name="Greenwold M.J."/>
            <person name="Hoffmann F.G."/>
            <person name="Howard J.M."/>
            <person name="Iguchi T."/>
            <person name="Janes D.E."/>
            <person name="Khan S.Y."/>
            <person name="Kohno S."/>
            <person name="de Koning A.J."/>
            <person name="Lance S.L."/>
            <person name="McCarthy F.M."/>
            <person name="McCormack J.E."/>
            <person name="Merchant M.E."/>
            <person name="Peterson D.G."/>
            <person name="Pollock D.D."/>
            <person name="Pourmand N."/>
            <person name="Raney B.J."/>
            <person name="Roessler K.A."/>
            <person name="Sanford J.R."/>
            <person name="Sawyer R.H."/>
            <person name="Schmidt C.J."/>
            <person name="Triplett E.W."/>
            <person name="Tuberville T.D."/>
            <person name="Venegas-Anaya M."/>
            <person name="Howard J.T."/>
            <person name="Jarvis E.D."/>
            <person name="Guillette L.J.Jr."/>
            <person name="Glenn T.C."/>
            <person name="Green R.E."/>
            <person name="Ray D.A."/>
        </authorList>
    </citation>
    <scope>NUCLEOTIDE SEQUENCE [LARGE SCALE GENOMIC DNA]</scope>
    <source>
        <strain evidence="1">KSC_2009_1</strain>
    </source>
</reference>
<keyword evidence="2" id="KW-1185">Reference proteome</keyword>
<gene>
    <name evidence="1" type="ORF">Y1Q_0004697</name>
</gene>
<dbReference type="EMBL" id="AKHW03000701">
    <property type="protein sequence ID" value="KYO44617.1"/>
    <property type="molecule type" value="Genomic_DNA"/>
</dbReference>
<proteinExistence type="predicted"/>
<name>A0A151P6B7_ALLMI</name>